<name>A0A446BFY9_9PEZI</name>
<proteinExistence type="predicted"/>
<feature type="chain" id="PRO_5019107878" evidence="3">
    <location>
        <begin position="25"/>
        <end position="414"/>
    </location>
</feature>
<sequence length="414" mass="46337">MKRGRHYLHLLILLAAAAAGPVQAFNLRTWLDNPPYAGGGTAQEQIQCYALPYGAIGFSSHLLTYLTAFLLSIGRHPLLFWNRLKRRRFNIFVSAVGFCVSCPVTVLTMVRCRRTWPFILLAIWKLFLSATITIMAIHAASLIPSTPPEPPNSPAATPTSSPPDEYESGRRMDNPTVPSSSYASKSSRRYEEEAYPHTSRTANNTIYELRRPASAPASPDGAADSYYSSRRHYRERSYQYTSRTATETSYELRDSATDDAADSDGRPAPAERDANREAPARRYPPSWSEQFQRIWWWVLLYFVGTVVGFVGLMDIVKNNMGTAGRLRAVTGAFGGITLFLVLLFVIGSMFEERDTNRRLNKEQGEPPRDRRGQIAELLSNFSIVMFLSFSVAMVAILFAFYTDWALAAVAGDLL</sequence>
<feature type="compositionally biased region" description="Low complexity" evidence="1">
    <location>
        <begin position="212"/>
        <end position="228"/>
    </location>
</feature>
<feature type="transmembrane region" description="Helical" evidence="2">
    <location>
        <begin position="116"/>
        <end position="137"/>
    </location>
</feature>
<feature type="transmembrane region" description="Helical" evidence="2">
    <location>
        <begin position="377"/>
        <end position="401"/>
    </location>
</feature>
<keyword evidence="3" id="KW-0732">Signal</keyword>
<evidence type="ECO:0000256" key="3">
    <source>
        <dbReference type="SAM" id="SignalP"/>
    </source>
</evidence>
<evidence type="ECO:0000256" key="1">
    <source>
        <dbReference type="SAM" id="MobiDB-lite"/>
    </source>
</evidence>
<protein>
    <submittedName>
        <fullName evidence="4">8b286668-35fc-4987-9deb-17832c2848eb</fullName>
    </submittedName>
</protein>
<feature type="transmembrane region" description="Helical" evidence="2">
    <location>
        <begin position="328"/>
        <end position="350"/>
    </location>
</feature>
<feature type="signal peptide" evidence="3">
    <location>
        <begin position="1"/>
        <end position="24"/>
    </location>
</feature>
<feature type="compositionally biased region" description="Low complexity" evidence="1">
    <location>
        <begin position="154"/>
        <end position="163"/>
    </location>
</feature>
<evidence type="ECO:0000313" key="4">
    <source>
        <dbReference type="EMBL" id="SPQ21436.1"/>
    </source>
</evidence>
<feature type="transmembrane region" description="Helical" evidence="2">
    <location>
        <begin position="91"/>
        <end position="110"/>
    </location>
</feature>
<dbReference type="EMBL" id="OUUZ01000008">
    <property type="protein sequence ID" value="SPQ21436.1"/>
    <property type="molecule type" value="Genomic_DNA"/>
</dbReference>
<feature type="region of interest" description="Disordered" evidence="1">
    <location>
        <begin position="146"/>
        <end position="282"/>
    </location>
</feature>
<feature type="transmembrane region" description="Helical" evidence="2">
    <location>
        <begin position="50"/>
        <end position="71"/>
    </location>
</feature>
<gene>
    <name evidence="4" type="ORF">TT172_LOCUS3855</name>
</gene>
<evidence type="ECO:0000256" key="2">
    <source>
        <dbReference type="SAM" id="Phobius"/>
    </source>
</evidence>
<keyword evidence="2" id="KW-0812">Transmembrane</keyword>
<dbReference type="Proteomes" id="UP000289323">
    <property type="component" value="Unassembled WGS sequence"/>
</dbReference>
<feature type="transmembrane region" description="Helical" evidence="2">
    <location>
        <begin position="294"/>
        <end position="316"/>
    </location>
</feature>
<keyword evidence="2" id="KW-0472">Membrane</keyword>
<dbReference type="AlphaFoldDB" id="A0A446BFY9"/>
<dbReference type="Gene3D" id="1.10.287.70">
    <property type="match status" value="1"/>
</dbReference>
<keyword evidence="2" id="KW-1133">Transmembrane helix</keyword>
<accession>A0A446BFY9</accession>
<feature type="compositionally biased region" description="Basic and acidic residues" evidence="1">
    <location>
        <begin position="263"/>
        <end position="280"/>
    </location>
</feature>
<organism evidence="4 5">
    <name type="scientific">Thermothielavioides terrestris</name>
    <dbReference type="NCBI Taxonomy" id="2587410"/>
    <lineage>
        <taxon>Eukaryota</taxon>
        <taxon>Fungi</taxon>
        <taxon>Dikarya</taxon>
        <taxon>Ascomycota</taxon>
        <taxon>Pezizomycotina</taxon>
        <taxon>Sordariomycetes</taxon>
        <taxon>Sordariomycetidae</taxon>
        <taxon>Sordariales</taxon>
        <taxon>Chaetomiaceae</taxon>
        <taxon>Thermothielavioides</taxon>
    </lineage>
</organism>
<evidence type="ECO:0000313" key="5">
    <source>
        <dbReference type="Proteomes" id="UP000289323"/>
    </source>
</evidence>
<reference evidence="4 5" key="1">
    <citation type="submission" date="2018-04" db="EMBL/GenBank/DDBJ databases">
        <authorList>
            <person name="Huttner S."/>
            <person name="Dainat J."/>
        </authorList>
    </citation>
    <scope>NUCLEOTIDE SEQUENCE [LARGE SCALE GENOMIC DNA]</scope>
</reference>
<feature type="compositionally biased region" description="Polar residues" evidence="1">
    <location>
        <begin position="239"/>
        <end position="249"/>
    </location>
</feature>